<evidence type="ECO:0000259" key="11">
    <source>
        <dbReference type="PROSITE" id="PS51755"/>
    </source>
</evidence>
<dbReference type="PROSITE" id="PS51755">
    <property type="entry name" value="OMPR_PHOB"/>
    <property type="match status" value="1"/>
</dbReference>
<evidence type="ECO:0000256" key="6">
    <source>
        <dbReference type="ARBA" id="ARBA00023163"/>
    </source>
</evidence>
<dbReference type="SMART" id="SM00862">
    <property type="entry name" value="Trans_reg_C"/>
    <property type="match status" value="1"/>
</dbReference>
<evidence type="ECO:0000256" key="8">
    <source>
        <dbReference type="PROSITE-ProRule" id="PRU00169"/>
    </source>
</evidence>
<dbReference type="Gene3D" id="3.40.50.2300">
    <property type="match status" value="1"/>
</dbReference>
<feature type="domain" description="Response regulatory" evidence="10">
    <location>
        <begin position="5"/>
        <end position="119"/>
    </location>
</feature>
<dbReference type="AlphaFoldDB" id="A0A1M5PLC7"/>
<evidence type="ECO:0000313" key="13">
    <source>
        <dbReference type="Proteomes" id="UP000242520"/>
    </source>
</evidence>
<dbReference type="SMART" id="SM00448">
    <property type="entry name" value="REC"/>
    <property type="match status" value="1"/>
</dbReference>
<evidence type="ECO:0000256" key="2">
    <source>
        <dbReference type="ARBA" id="ARBA00022553"/>
    </source>
</evidence>
<dbReference type="CDD" id="cd17574">
    <property type="entry name" value="REC_OmpR"/>
    <property type="match status" value="1"/>
</dbReference>
<reference evidence="13" key="1">
    <citation type="submission" date="2016-11" db="EMBL/GenBank/DDBJ databases">
        <authorList>
            <person name="Varghese N."/>
            <person name="Submissions S."/>
        </authorList>
    </citation>
    <scope>NUCLEOTIDE SEQUENCE [LARGE SCALE GENOMIC DNA]</scope>
    <source>
        <strain evidence="13">DSM 15285</strain>
    </source>
</reference>
<keyword evidence="3" id="KW-0902">Two-component regulatory system</keyword>
<evidence type="ECO:0000259" key="10">
    <source>
        <dbReference type="PROSITE" id="PS50110"/>
    </source>
</evidence>
<comment type="function">
    <text evidence="7">May play the central regulatory role in sporulation. It may be an element of the effector pathway responsible for the activation of sporulation genes in response to nutritional stress. Spo0A may act in concert with spo0H (a sigma factor) to control the expression of some genes that are critical to the sporulation process.</text>
</comment>
<dbReference type="STRING" id="1123350.SAMN02744040_00567"/>
<dbReference type="Gene3D" id="6.10.250.690">
    <property type="match status" value="1"/>
</dbReference>
<evidence type="ECO:0000313" key="12">
    <source>
        <dbReference type="EMBL" id="SHH02588.1"/>
    </source>
</evidence>
<dbReference type="CDD" id="cd00383">
    <property type="entry name" value="trans_reg_C"/>
    <property type="match status" value="1"/>
</dbReference>
<dbReference type="PANTHER" id="PTHR48111">
    <property type="entry name" value="REGULATOR OF RPOS"/>
    <property type="match status" value="1"/>
</dbReference>
<dbReference type="InterPro" id="IPR001789">
    <property type="entry name" value="Sig_transdc_resp-reg_receiver"/>
</dbReference>
<dbReference type="GO" id="GO:0000976">
    <property type="term" value="F:transcription cis-regulatory region binding"/>
    <property type="evidence" value="ECO:0007669"/>
    <property type="project" value="TreeGrafter"/>
</dbReference>
<dbReference type="EMBL" id="FQXH01000006">
    <property type="protein sequence ID" value="SHH02588.1"/>
    <property type="molecule type" value="Genomic_DNA"/>
</dbReference>
<feature type="modified residue" description="4-aspartylphosphate" evidence="8">
    <location>
        <position position="55"/>
    </location>
</feature>
<dbReference type="Proteomes" id="UP000242520">
    <property type="component" value="Unassembled WGS sequence"/>
</dbReference>
<feature type="DNA-binding region" description="OmpR/PhoB-type" evidence="9">
    <location>
        <begin position="127"/>
        <end position="223"/>
    </location>
</feature>
<dbReference type="GO" id="GO:0006355">
    <property type="term" value="P:regulation of DNA-templated transcription"/>
    <property type="evidence" value="ECO:0007669"/>
    <property type="project" value="InterPro"/>
</dbReference>
<proteinExistence type="predicted"/>
<name>A0A1M5PLC7_9FIRM</name>
<keyword evidence="6" id="KW-0804">Transcription</keyword>
<dbReference type="InterPro" id="IPR001867">
    <property type="entry name" value="OmpR/PhoB-type_DNA-bd"/>
</dbReference>
<dbReference type="GO" id="GO:0005829">
    <property type="term" value="C:cytosol"/>
    <property type="evidence" value="ECO:0007669"/>
    <property type="project" value="TreeGrafter"/>
</dbReference>
<dbReference type="GO" id="GO:0032993">
    <property type="term" value="C:protein-DNA complex"/>
    <property type="evidence" value="ECO:0007669"/>
    <property type="project" value="TreeGrafter"/>
</dbReference>
<dbReference type="FunFam" id="1.10.10.10:FF:000018">
    <property type="entry name" value="DNA-binding response regulator ResD"/>
    <property type="match status" value="1"/>
</dbReference>
<dbReference type="RefSeq" id="WP_072723379.1">
    <property type="nucleotide sequence ID" value="NZ_FQXH01000006.1"/>
</dbReference>
<dbReference type="InterPro" id="IPR039420">
    <property type="entry name" value="WalR-like"/>
</dbReference>
<keyword evidence="5 9" id="KW-0238">DNA-binding</keyword>
<evidence type="ECO:0000256" key="1">
    <source>
        <dbReference type="ARBA" id="ARBA00018672"/>
    </source>
</evidence>
<organism evidence="12 13">
    <name type="scientific">Tepidibacter thalassicus DSM 15285</name>
    <dbReference type="NCBI Taxonomy" id="1123350"/>
    <lineage>
        <taxon>Bacteria</taxon>
        <taxon>Bacillati</taxon>
        <taxon>Bacillota</taxon>
        <taxon>Clostridia</taxon>
        <taxon>Peptostreptococcales</taxon>
        <taxon>Peptostreptococcaceae</taxon>
        <taxon>Tepidibacter</taxon>
    </lineage>
</organism>
<accession>A0A1M5PLC7</accession>
<dbReference type="OrthoDB" id="9790442at2"/>
<evidence type="ECO:0000256" key="9">
    <source>
        <dbReference type="PROSITE-ProRule" id="PRU01091"/>
    </source>
</evidence>
<protein>
    <recommendedName>
        <fullName evidence="1">Stage 0 sporulation protein A homolog</fullName>
    </recommendedName>
</protein>
<evidence type="ECO:0000256" key="3">
    <source>
        <dbReference type="ARBA" id="ARBA00023012"/>
    </source>
</evidence>
<dbReference type="InterPro" id="IPR011006">
    <property type="entry name" value="CheY-like_superfamily"/>
</dbReference>
<gene>
    <name evidence="12" type="ORF">SAMN02744040_00567</name>
</gene>
<evidence type="ECO:0000256" key="5">
    <source>
        <dbReference type="ARBA" id="ARBA00023125"/>
    </source>
</evidence>
<dbReference type="PROSITE" id="PS50110">
    <property type="entry name" value="RESPONSE_REGULATORY"/>
    <property type="match status" value="1"/>
</dbReference>
<keyword evidence="2 8" id="KW-0597">Phosphoprotein</keyword>
<evidence type="ECO:0000256" key="4">
    <source>
        <dbReference type="ARBA" id="ARBA00023015"/>
    </source>
</evidence>
<dbReference type="GO" id="GO:0000156">
    <property type="term" value="F:phosphorelay response regulator activity"/>
    <property type="evidence" value="ECO:0007669"/>
    <property type="project" value="TreeGrafter"/>
</dbReference>
<keyword evidence="4" id="KW-0805">Transcription regulation</keyword>
<dbReference type="Pfam" id="PF00072">
    <property type="entry name" value="Response_reg"/>
    <property type="match status" value="1"/>
</dbReference>
<feature type="domain" description="OmpR/PhoB-type" evidence="11">
    <location>
        <begin position="127"/>
        <end position="223"/>
    </location>
</feature>
<dbReference type="InterPro" id="IPR036388">
    <property type="entry name" value="WH-like_DNA-bd_sf"/>
</dbReference>
<dbReference type="Gene3D" id="1.10.10.10">
    <property type="entry name" value="Winged helix-like DNA-binding domain superfamily/Winged helix DNA-binding domain"/>
    <property type="match status" value="1"/>
</dbReference>
<dbReference type="PANTHER" id="PTHR48111:SF73">
    <property type="entry name" value="ALKALINE PHOSPHATASE SYNTHESIS TRANSCRIPTIONAL REGULATORY PROTEIN PHOP"/>
    <property type="match status" value="1"/>
</dbReference>
<sequence>MSTKKVLIADDELRMRKLVGDFLKKEGYIIIEAENGRVALDIFNREDGIDLVILDVMMPEYDGWTVCREIRKTSNVPIIMLTARSEEFDELFGFEMGADEYVTKPFSPKILVARVNALLRRVESRKDKIKYFDGLEIDYDAHIVYVEGNPIDLSPKEYELLIYMVENNGKALEREQILNKVWGYDYFGELRTVDTHINRLRIKLGKKSKLIKTVRGVGYRFEVKK</sequence>
<evidence type="ECO:0000256" key="7">
    <source>
        <dbReference type="ARBA" id="ARBA00024867"/>
    </source>
</evidence>
<dbReference type="FunFam" id="3.40.50.2300:FF:000001">
    <property type="entry name" value="DNA-binding response regulator PhoB"/>
    <property type="match status" value="1"/>
</dbReference>
<keyword evidence="13" id="KW-1185">Reference proteome</keyword>
<dbReference type="Pfam" id="PF00486">
    <property type="entry name" value="Trans_reg_C"/>
    <property type="match status" value="1"/>
</dbReference>
<dbReference type="SUPFAM" id="SSF52172">
    <property type="entry name" value="CheY-like"/>
    <property type="match status" value="1"/>
</dbReference>